<evidence type="ECO:0000313" key="4">
    <source>
        <dbReference type="EMBL" id="KRR17380.1"/>
    </source>
</evidence>
<dbReference type="RefSeq" id="WP_057862352.1">
    <property type="nucleotide sequence ID" value="NZ_LLYB01000123.1"/>
</dbReference>
<dbReference type="EMBL" id="LLYB01000123">
    <property type="protein sequence ID" value="KRR17380.1"/>
    <property type="molecule type" value="Genomic_DNA"/>
</dbReference>
<dbReference type="PANTHER" id="PTHR22946:SF9">
    <property type="entry name" value="POLYKETIDE TRANSFERASE AF380"/>
    <property type="match status" value="1"/>
</dbReference>
<dbReference type="PANTHER" id="PTHR22946">
    <property type="entry name" value="DIENELACTONE HYDROLASE DOMAIN-CONTAINING PROTEIN-RELATED"/>
    <property type="match status" value="1"/>
</dbReference>
<dbReference type="Gene3D" id="3.40.50.1820">
    <property type="entry name" value="alpha/beta hydrolase"/>
    <property type="match status" value="1"/>
</dbReference>
<dbReference type="OrthoDB" id="7839439at2"/>
<feature type="signal peptide" evidence="2">
    <location>
        <begin position="1"/>
        <end position="23"/>
    </location>
</feature>
<proteinExistence type="predicted"/>
<keyword evidence="2" id="KW-0732">Signal</keyword>
<gene>
    <name evidence="4" type="ORF">CQ14_13260</name>
</gene>
<reference evidence="4 5" key="1">
    <citation type="submission" date="2014-03" db="EMBL/GenBank/DDBJ databases">
        <title>Bradyrhizobium valentinum sp. nov., isolated from effective nodules of Lupinus mariae-josephae, a lupine endemic of basic-lime soils in Eastern Spain.</title>
        <authorList>
            <person name="Duran D."/>
            <person name="Rey L."/>
            <person name="Navarro A."/>
            <person name="Busquets A."/>
            <person name="Imperial J."/>
            <person name="Ruiz-Argueso T."/>
        </authorList>
    </citation>
    <scope>NUCLEOTIDE SEQUENCE [LARGE SCALE GENOMIC DNA]</scope>
    <source>
        <strain evidence="4 5">CCBAU 23086</strain>
    </source>
</reference>
<dbReference type="STRING" id="722472.SAMN05444321_2447"/>
<protein>
    <submittedName>
        <fullName evidence="4">Peptidase</fullName>
    </submittedName>
</protein>
<name>A0A0R3MAS4_9BRAD</name>
<keyword evidence="1" id="KW-0378">Hydrolase</keyword>
<dbReference type="InterPro" id="IPR050261">
    <property type="entry name" value="FrsA_esterase"/>
</dbReference>
<feature type="domain" description="Serine aminopeptidase S33" evidence="3">
    <location>
        <begin position="90"/>
        <end position="199"/>
    </location>
</feature>
<evidence type="ECO:0000313" key="5">
    <source>
        <dbReference type="Proteomes" id="UP000051660"/>
    </source>
</evidence>
<evidence type="ECO:0000256" key="1">
    <source>
        <dbReference type="ARBA" id="ARBA00022801"/>
    </source>
</evidence>
<dbReference type="Pfam" id="PF12146">
    <property type="entry name" value="Hydrolase_4"/>
    <property type="match status" value="1"/>
</dbReference>
<evidence type="ECO:0000256" key="2">
    <source>
        <dbReference type="SAM" id="SignalP"/>
    </source>
</evidence>
<dbReference type="SUPFAM" id="SSF53474">
    <property type="entry name" value="alpha/beta-Hydrolases"/>
    <property type="match status" value="1"/>
</dbReference>
<dbReference type="InterPro" id="IPR022742">
    <property type="entry name" value="Hydrolase_4"/>
</dbReference>
<accession>A0A0R3MAS4</accession>
<organism evidence="4 5">
    <name type="scientific">Bradyrhizobium lablabi</name>
    <dbReference type="NCBI Taxonomy" id="722472"/>
    <lineage>
        <taxon>Bacteria</taxon>
        <taxon>Pseudomonadati</taxon>
        <taxon>Pseudomonadota</taxon>
        <taxon>Alphaproteobacteria</taxon>
        <taxon>Hyphomicrobiales</taxon>
        <taxon>Nitrobacteraceae</taxon>
        <taxon>Bradyrhizobium</taxon>
    </lineage>
</organism>
<evidence type="ECO:0000259" key="3">
    <source>
        <dbReference type="Pfam" id="PF12146"/>
    </source>
</evidence>
<dbReference type="GO" id="GO:0008236">
    <property type="term" value="F:serine-type peptidase activity"/>
    <property type="evidence" value="ECO:0007669"/>
    <property type="project" value="InterPro"/>
</dbReference>
<sequence>MHPPNLLFALVFVAALGVEAASAQPGLGAQGTEGEPHRRQQWLVPAPDPVAAAHAVLFRPSGEGPFPLALIAHASTQNVLRRAQMPQPEYRALAAWLVDRGFAVLVPERPGHGATGGKYLEDQGGCDEADYAKAGRATADAIATAAEFMRRQSFIRPDGAVVIGHSAGAWGGLALAGEDPKSLSAIIAFAPGRGGHANDLPNRVCAPHTLTAAAGEFGRAARVKVTWLVGANDSYFSPALSRQLADAFRNAGGRADFHVLPAHGSEGHWLVESEDGVKLAAGELDRALKARSPNQAKKP</sequence>
<dbReference type="Proteomes" id="UP000051660">
    <property type="component" value="Unassembled WGS sequence"/>
</dbReference>
<feature type="chain" id="PRO_5006443907" evidence="2">
    <location>
        <begin position="24"/>
        <end position="299"/>
    </location>
</feature>
<dbReference type="AlphaFoldDB" id="A0A0R3MAS4"/>
<dbReference type="GO" id="GO:0006508">
    <property type="term" value="P:proteolysis"/>
    <property type="evidence" value="ECO:0007669"/>
    <property type="project" value="InterPro"/>
</dbReference>
<comment type="caution">
    <text evidence="4">The sequence shown here is derived from an EMBL/GenBank/DDBJ whole genome shotgun (WGS) entry which is preliminary data.</text>
</comment>
<dbReference type="GO" id="GO:0052689">
    <property type="term" value="F:carboxylic ester hydrolase activity"/>
    <property type="evidence" value="ECO:0007669"/>
    <property type="project" value="UniProtKB-ARBA"/>
</dbReference>
<dbReference type="InterPro" id="IPR029058">
    <property type="entry name" value="AB_hydrolase_fold"/>
</dbReference>